<dbReference type="PROSITE" id="PS50164">
    <property type="entry name" value="GIY_YIG"/>
    <property type="match status" value="1"/>
</dbReference>
<dbReference type="InterPro" id="IPR050190">
    <property type="entry name" value="UPF0213_domain"/>
</dbReference>
<sequence length="83" mass="10165">MYYVYIIYSQKLKSKYIGYSDNIKRRVVEHQNGKSRYTKKTDDWQLVYYEGFINKSDARIEEIFLKSGKGQERIKYLLKNYFI</sequence>
<proteinExistence type="inferred from homology"/>
<dbReference type="PANTHER" id="PTHR34477:SF1">
    <property type="entry name" value="UPF0213 PROTEIN YHBQ"/>
    <property type="match status" value="1"/>
</dbReference>
<dbReference type="PANTHER" id="PTHR34477">
    <property type="entry name" value="UPF0213 PROTEIN YHBQ"/>
    <property type="match status" value="1"/>
</dbReference>
<dbReference type="InterPro" id="IPR035901">
    <property type="entry name" value="GIY-YIG_endonuc_sf"/>
</dbReference>
<feature type="domain" description="GIY-YIG" evidence="2">
    <location>
        <begin position="1"/>
        <end position="78"/>
    </location>
</feature>
<comment type="caution">
    <text evidence="3">The sequence shown here is derived from an EMBL/GenBank/DDBJ whole genome shotgun (WGS) entry which is preliminary data.</text>
</comment>
<gene>
    <name evidence="3" type="ORF">A2V71_03800</name>
</gene>
<dbReference type="InterPro" id="IPR000305">
    <property type="entry name" value="GIY-YIG_endonuc"/>
</dbReference>
<dbReference type="AlphaFoldDB" id="A0A1F5DLV6"/>
<evidence type="ECO:0000313" key="3">
    <source>
        <dbReference type="EMBL" id="OGD56054.1"/>
    </source>
</evidence>
<organism evidence="3 4">
    <name type="scientific">Candidatus Berkelbacteria bacterium RBG_13_40_8</name>
    <dbReference type="NCBI Taxonomy" id="1797467"/>
    <lineage>
        <taxon>Bacteria</taxon>
        <taxon>Candidatus Berkelbacteria</taxon>
    </lineage>
</organism>
<dbReference type="SUPFAM" id="SSF82771">
    <property type="entry name" value="GIY-YIG endonuclease"/>
    <property type="match status" value="1"/>
</dbReference>
<dbReference type="Pfam" id="PF01541">
    <property type="entry name" value="GIY-YIG"/>
    <property type="match status" value="1"/>
</dbReference>
<dbReference type="Gene3D" id="3.40.1440.10">
    <property type="entry name" value="GIY-YIG endonuclease"/>
    <property type="match status" value="1"/>
</dbReference>
<evidence type="ECO:0000256" key="1">
    <source>
        <dbReference type="ARBA" id="ARBA00007435"/>
    </source>
</evidence>
<comment type="similarity">
    <text evidence="1">Belongs to the UPF0213 family.</text>
</comment>
<reference evidence="3 4" key="1">
    <citation type="journal article" date="2016" name="Nat. Commun.">
        <title>Thousands of microbial genomes shed light on interconnected biogeochemical processes in an aquifer system.</title>
        <authorList>
            <person name="Anantharaman K."/>
            <person name="Brown C.T."/>
            <person name="Hug L.A."/>
            <person name="Sharon I."/>
            <person name="Castelle C.J."/>
            <person name="Probst A.J."/>
            <person name="Thomas B.C."/>
            <person name="Singh A."/>
            <person name="Wilkins M.J."/>
            <person name="Karaoz U."/>
            <person name="Brodie E.L."/>
            <person name="Williams K.H."/>
            <person name="Hubbard S.S."/>
            <person name="Banfield J.F."/>
        </authorList>
    </citation>
    <scope>NUCLEOTIDE SEQUENCE [LARGE SCALE GENOMIC DNA]</scope>
</reference>
<evidence type="ECO:0000313" key="4">
    <source>
        <dbReference type="Proteomes" id="UP000178764"/>
    </source>
</evidence>
<dbReference type="EMBL" id="MEZT01000030">
    <property type="protein sequence ID" value="OGD56054.1"/>
    <property type="molecule type" value="Genomic_DNA"/>
</dbReference>
<accession>A0A1F5DLV6</accession>
<dbReference type="CDD" id="cd10449">
    <property type="entry name" value="GIY-YIG_SLX1_like"/>
    <property type="match status" value="1"/>
</dbReference>
<dbReference type="Proteomes" id="UP000178764">
    <property type="component" value="Unassembled WGS sequence"/>
</dbReference>
<name>A0A1F5DLV6_9BACT</name>
<protein>
    <recommendedName>
        <fullName evidence="2">GIY-YIG domain-containing protein</fullName>
    </recommendedName>
</protein>
<evidence type="ECO:0000259" key="2">
    <source>
        <dbReference type="PROSITE" id="PS50164"/>
    </source>
</evidence>